<evidence type="ECO:0000313" key="4">
    <source>
        <dbReference type="EMBL" id="CCE83979.1"/>
    </source>
</evidence>
<keyword evidence="2" id="KW-0378">Hydrolase</keyword>
<reference evidence="5" key="1">
    <citation type="submission" date="2011-10" db="EMBL/GenBank/DDBJ databases">
        <authorList>
            <person name="Genoscope - CEA"/>
        </authorList>
    </citation>
    <scope>NUCLEOTIDE SEQUENCE</scope>
</reference>
<keyword evidence="6" id="KW-1185">Reference proteome</keyword>
<dbReference type="InParanoid" id="G8Y5U9"/>
<dbReference type="Proteomes" id="UP000005222">
    <property type="component" value="Chromosome L"/>
</dbReference>
<organism evidence="5 6">
    <name type="scientific">Pichia sorbitophila (strain ATCC MYA-4447 / BCRC 22081 / CBS 7064 / NBRC 10061 / NRRL Y-12695)</name>
    <name type="common">Hybrid yeast</name>
    <dbReference type="NCBI Taxonomy" id="559304"/>
    <lineage>
        <taxon>Eukaryota</taxon>
        <taxon>Fungi</taxon>
        <taxon>Dikarya</taxon>
        <taxon>Ascomycota</taxon>
        <taxon>Saccharomycotina</taxon>
        <taxon>Pichiomycetes</taxon>
        <taxon>Debaryomycetaceae</taxon>
        <taxon>Millerozyma</taxon>
    </lineage>
</organism>
<dbReference type="GO" id="GO:0005739">
    <property type="term" value="C:mitochondrion"/>
    <property type="evidence" value="ECO:0007669"/>
    <property type="project" value="TreeGrafter"/>
</dbReference>
<dbReference type="EMBL" id="FO082048">
    <property type="protein sequence ID" value="CCE85010.1"/>
    <property type="molecule type" value="Genomic_DNA"/>
</dbReference>
<dbReference type="OrthoDB" id="8119704at2759"/>
<dbReference type="Gene3D" id="3.40.50.1820">
    <property type="entry name" value="alpha/beta hydrolase"/>
    <property type="match status" value="1"/>
</dbReference>
<dbReference type="SUPFAM" id="SSF53474">
    <property type="entry name" value="alpha/beta-Hydrolases"/>
    <property type="match status" value="1"/>
</dbReference>
<dbReference type="eggNOG" id="KOG2382">
    <property type="taxonomic scope" value="Eukaryota"/>
</dbReference>
<dbReference type="AlphaFoldDB" id="G8Y5U9"/>
<dbReference type="GO" id="GO:0052689">
    <property type="term" value="F:carboxylic ester hydrolase activity"/>
    <property type="evidence" value="ECO:0007669"/>
    <property type="project" value="TreeGrafter"/>
</dbReference>
<evidence type="ECO:0000259" key="3">
    <source>
        <dbReference type="Pfam" id="PF00561"/>
    </source>
</evidence>
<dbReference type="Pfam" id="PF00561">
    <property type="entry name" value="Abhydrolase_1"/>
    <property type="match status" value="1"/>
</dbReference>
<dbReference type="STRING" id="559304.G8Y5U9"/>
<dbReference type="HOGENOM" id="CLU_020336_53_0_1"/>
<dbReference type="FunCoup" id="G8Y5U9">
    <property type="interactions" value="756"/>
</dbReference>
<evidence type="ECO:0000256" key="1">
    <source>
        <dbReference type="ARBA" id="ARBA00008645"/>
    </source>
</evidence>
<name>G8Y5U9_PICSO</name>
<dbReference type="Proteomes" id="UP000005222">
    <property type="component" value="Chromosome K"/>
</dbReference>
<dbReference type="InterPro" id="IPR000073">
    <property type="entry name" value="AB_hydrolase_1"/>
</dbReference>
<evidence type="ECO:0000313" key="6">
    <source>
        <dbReference type="Proteomes" id="UP000005222"/>
    </source>
</evidence>
<accession>G8Y5U9</accession>
<evidence type="ECO:0000256" key="2">
    <source>
        <dbReference type="ARBA" id="ARBA00022801"/>
    </source>
</evidence>
<reference evidence="6" key="2">
    <citation type="journal article" date="2012" name="G3 (Bethesda)">
        <title>Pichia sorbitophila, an interspecies yeast hybrid reveals early steps of genome resolution following polyploidization.</title>
        <authorList>
            <person name="Leh Louis V."/>
            <person name="Despons L."/>
            <person name="Friedrich A."/>
            <person name="Martin T."/>
            <person name="Durrens P."/>
            <person name="Casaregola S."/>
            <person name="Neuveglise C."/>
            <person name="Fairhead C."/>
            <person name="Marck C."/>
            <person name="Cruz J.A."/>
            <person name="Straub M.L."/>
            <person name="Kugler V."/>
            <person name="Sacerdot C."/>
            <person name="Uzunov Z."/>
            <person name="Thierry A."/>
            <person name="Weiss S."/>
            <person name="Bleykasten C."/>
            <person name="De Montigny J."/>
            <person name="Jacques N."/>
            <person name="Jung P."/>
            <person name="Lemaire M."/>
            <person name="Mallet S."/>
            <person name="Morel G."/>
            <person name="Richard G.F."/>
            <person name="Sarkar A."/>
            <person name="Savel G."/>
            <person name="Schacherer J."/>
            <person name="Seret M.L."/>
            <person name="Talla E."/>
            <person name="Samson G."/>
            <person name="Jubin C."/>
            <person name="Poulain J."/>
            <person name="Vacherie B."/>
            <person name="Barbe V."/>
            <person name="Pelletier E."/>
            <person name="Sherman D.J."/>
            <person name="Westhof E."/>
            <person name="Weissenbach J."/>
            <person name="Baret P.V."/>
            <person name="Wincker P."/>
            <person name="Gaillardin C."/>
            <person name="Dujon B."/>
            <person name="Souciet J.L."/>
        </authorList>
    </citation>
    <scope>NUCLEOTIDE SEQUENCE [LARGE SCALE GENOMIC DNA]</scope>
    <source>
        <strain evidence="6">ATCC MYA-4447 / BCRC 22081 / CBS 7064 / NBRC 10061 / NRRL Y-12695</strain>
    </source>
</reference>
<protein>
    <submittedName>
        <fullName evidence="5">Piso0_004576 protein</fullName>
    </submittedName>
</protein>
<sequence length="344" mass="38653">MSVISASRKLSPCLQGLRRKCGQYICPTLHQQMNFGYSHKNSGSSLHNTADYLGDAMKIDGSIETVDLVYDKHSPTEPPKVEKSPLVILHGLFGSKTNNRTVARKLANRIERDVYCLDLRNFGGSPHIDRLDYPSLSADVERFVSTVLKDQPKPILLGHSMGAKTVMAVALRRPELPKMIVSVDNAPVDLTINSVSSFNRYIQQLRIALEKHQYKDMKDVDAELAKVEPSKVVRQFLLTNLDRGKNDEVIKSKVPLKVISDAVVNGHISGWPYDHRISRWAKGPALFIRGTKSTYVPDDVIPDIGNYFPNFELVDIDSGHWVISEKPDAFMNALCDFIEKHEED</sequence>
<proteinExistence type="inferred from homology"/>
<gene>
    <name evidence="5" type="primary">Piso0_004576</name>
    <name evidence="4" type="ORF">GNLVRS01_PISO0K19920g</name>
    <name evidence="5" type="ORF">GNLVRS01_PISO0L19921g</name>
</gene>
<comment type="similarity">
    <text evidence="1">Belongs to the AB hydrolase superfamily.</text>
</comment>
<dbReference type="PANTHER" id="PTHR46118">
    <property type="entry name" value="PROTEIN ABHD11"/>
    <property type="match status" value="1"/>
</dbReference>
<dbReference type="PANTHER" id="PTHR46118:SF4">
    <property type="entry name" value="PROTEIN ABHD11"/>
    <property type="match status" value="1"/>
</dbReference>
<feature type="domain" description="AB hydrolase-1" evidence="3">
    <location>
        <begin position="85"/>
        <end position="327"/>
    </location>
</feature>
<dbReference type="InterPro" id="IPR029058">
    <property type="entry name" value="AB_hydrolase_fold"/>
</dbReference>
<evidence type="ECO:0000313" key="5">
    <source>
        <dbReference type="EMBL" id="CCE85010.1"/>
    </source>
</evidence>
<dbReference type="EMBL" id="FO082049">
    <property type="protein sequence ID" value="CCE83979.1"/>
    <property type="molecule type" value="Genomic_DNA"/>
</dbReference>